<sequence length="107" mass="13087">MYLEHQFPCLYCHPHRYIRMVHHLIERCLLLGMTRDDCVKALAVHAKIRPLITLTELVLLPAVWKELIKENRDFFRAYYHAISPRPLKWPPVHRVSRFRRRKQWKSM</sequence>
<reference evidence="2" key="1">
    <citation type="submission" date="2025-08" db="UniProtKB">
        <authorList>
            <consortium name="RefSeq"/>
        </authorList>
    </citation>
    <scope>IDENTIFICATION</scope>
</reference>
<dbReference type="eggNOG" id="ENOG502S3S9">
    <property type="taxonomic scope" value="Eukaryota"/>
</dbReference>
<dbReference type="RefSeq" id="XP_010251197.1">
    <property type="nucleotide sequence ID" value="XM_010252895.2"/>
</dbReference>
<keyword evidence="1" id="KW-1185">Reference proteome</keyword>
<dbReference type="Pfam" id="PF09713">
    <property type="entry name" value="A_thal_3526"/>
    <property type="match status" value="1"/>
</dbReference>
<dbReference type="Proteomes" id="UP000189703">
    <property type="component" value="Unplaced"/>
</dbReference>
<organism evidence="1 2">
    <name type="scientific">Nelumbo nucifera</name>
    <name type="common">Sacred lotus</name>
    <dbReference type="NCBI Taxonomy" id="4432"/>
    <lineage>
        <taxon>Eukaryota</taxon>
        <taxon>Viridiplantae</taxon>
        <taxon>Streptophyta</taxon>
        <taxon>Embryophyta</taxon>
        <taxon>Tracheophyta</taxon>
        <taxon>Spermatophyta</taxon>
        <taxon>Magnoliopsida</taxon>
        <taxon>Proteales</taxon>
        <taxon>Nelumbonaceae</taxon>
        <taxon>Nelumbo</taxon>
    </lineage>
</organism>
<dbReference type="AlphaFoldDB" id="A0A1U7ZR32"/>
<accession>A0A1U7ZR32</accession>
<proteinExistence type="predicted"/>
<dbReference type="PANTHER" id="PTHR31871">
    <property type="entry name" value="OS02G0137100 PROTEIN"/>
    <property type="match status" value="1"/>
</dbReference>
<dbReference type="OMA" id="QAYFTNI"/>
<dbReference type="OrthoDB" id="765837at2759"/>
<dbReference type="KEGG" id="nnu:104593166"/>
<gene>
    <name evidence="2" type="primary">LOC104593166</name>
</gene>
<evidence type="ECO:0000313" key="2">
    <source>
        <dbReference type="RefSeq" id="XP_010251197.1"/>
    </source>
</evidence>
<name>A0A1U7ZR32_NELNU</name>
<dbReference type="NCBIfam" id="TIGR01589">
    <property type="entry name" value="A_thal_3526"/>
    <property type="match status" value="1"/>
</dbReference>
<dbReference type="GeneID" id="104593166"/>
<evidence type="ECO:0000313" key="1">
    <source>
        <dbReference type="Proteomes" id="UP000189703"/>
    </source>
</evidence>
<protein>
    <submittedName>
        <fullName evidence="2">Uncharacterized protein LOC104593166 isoform X1</fullName>
    </submittedName>
</protein>
<dbReference type="PANTHER" id="PTHR31871:SF5">
    <property type="entry name" value="TRANSMEMBRANE PROTEIN"/>
    <property type="match status" value="1"/>
</dbReference>
<dbReference type="InterPro" id="IPR006476">
    <property type="entry name" value="CHP01589_pln"/>
</dbReference>
<dbReference type="FunCoup" id="A0A1U7ZR32">
    <property type="interactions" value="119"/>
</dbReference>